<gene>
    <name evidence="2" type="primary">IRC3_5</name>
    <name evidence="2" type="ORF">Cantr_10369</name>
</gene>
<dbReference type="InterPro" id="IPR027417">
    <property type="entry name" value="P-loop_NTPase"/>
</dbReference>
<dbReference type="GO" id="GO:0032042">
    <property type="term" value="P:mitochondrial DNA metabolic process"/>
    <property type="evidence" value="ECO:0007669"/>
    <property type="project" value="TreeGrafter"/>
</dbReference>
<evidence type="ECO:0000313" key="3">
    <source>
        <dbReference type="Proteomes" id="UP000253472"/>
    </source>
</evidence>
<dbReference type="PANTHER" id="PTHR47396">
    <property type="entry name" value="TYPE I RESTRICTION ENZYME ECOKI R PROTEIN"/>
    <property type="match status" value="1"/>
</dbReference>
<keyword evidence="2" id="KW-0378">Hydrolase</keyword>
<dbReference type="EMBL" id="QLNQ01000023">
    <property type="protein sequence ID" value="RCK63858.1"/>
    <property type="molecule type" value="Genomic_DNA"/>
</dbReference>
<comment type="caution">
    <text evidence="2">The sequence shown here is derived from an EMBL/GenBank/DDBJ whole genome shotgun (WGS) entry which is preliminary data.</text>
</comment>
<keyword evidence="2" id="KW-0347">Helicase</keyword>
<protein>
    <submittedName>
        <fullName evidence="2">Putative ATP-dependent helicase IRC3</fullName>
    </submittedName>
</protein>
<sequence>MTLGQSIVKAVERLPLIKRQQGFPIGDYQGAINHMIEASKNGVRRQEVITATRSGTLEMINRLIPVFSGSVPDRRKTLVISPDKDLLGKLRKRIVESNRHLRVGVEAARSLACPRRDDVVLIGVWKLRERNHWPSFKPEEFKTIVIDECDSERSAEYANALTHFNALQEDSEINVISATTKLDTPYENILGFGIDSVVYEQTLRARIEKDELCDYKVSEVLVDNLELGGVTRTDGDYDILSLRSALDKSQLDQKAVSTYMEMKDESAFKSTLVFCVNEAHCRELCGLFQIHGINAQYIPADAQEATRSTILEDFRSGKIPIFCCADVIQEASDHPNIDSIFLARPTLSKTLKDDMITTGLAHHPGKAMCHVVDLVGLTQKNLGPEVNTPKTRPPAPTLEKRAKHQVQFAKDYLKDIYERREYVTKKILGYHEQGLMMNTAASGLLDFDEFVMDIEVVKFIMSTGPFPFILFLNTKGRGHGPKKPHGDWGLYIGDDEFFLVRLRLSQDQVPIFRLFNCELEPKEVGGYREISTLLTTTNIFELLDFIKVMYPVQCQAIEEYNAADGRTATEDQIEYIADKAMVYLAEDSVYEFDKVLFRDIVRDIIAKKPYREAVQFEFTFRYSDTCYYTDKKKSWLLGEARRAYIDHKRKITAPQEETCT</sequence>
<dbReference type="InterPro" id="IPR050742">
    <property type="entry name" value="Helicase_Restrict-Modif_Enz"/>
</dbReference>
<evidence type="ECO:0000313" key="2">
    <source>
        <dbReference type="EMBL" id="RCK63858.1"/>
    </source>
</evidence>
<evidence type="ECO:0000259" key="1">
    <source>
        <dbReference type="PROSITE" id="PS51194"/>
    </source>
</evidence>
<dbReference type="Proteomes" id="UP000253472">
    <property type="component" value="Unassembled WGS sequence"/>
</dbReference>
<reference evidence="2 3" key="1">
    <citation type="submission" date="2018-06" db="EMBL/GenBank/DDBJ databases">
        <title>Whole genome sequencing of Candida tropicalis (genome annotated by CSBL at Korea University).</title>
        <authorList>
            <person name="Ahn J."/>
        </authorList>
    </citation>
    <scope>NUCLEOTIDE SEQUENCE [LARGE SCALE GENOMIC DNA]</scope>
    <source>
        <strain evidence="2 3">ATCC 20962</strain>
    </source>
</reference>
<dbReference type="PANTHER" id="PTHR47396:SF1">
    <property type="entry name" value="ATP-DEPENDENT HELICASE IRC3-RELATED"/>
    <property type="match status" value="1"/>
</dbReference>
<dbReference type="Gene3D" id="3.40.50.300">
    <property type="entry name" value="P-loop containing nucleotide triphosphate hydrolases"/>
    <property type="match status" value="2"/>
</dbReference>
<proteinExistence type="predicted"/>
<dbReference type="SUPFAM" id="SSF52540">
    <property type="entry name" value="P-loop containing nucleoside triphosphate hydrolases"/>
    <property type="match status" value="1"/>
</dbReference>
<dbReference type="PROSITE" id="PS51194">
    <property type="entry name" value="HELICASE_CTER"/>
    <property type="match status" value="1"/>
</dbReference>
<dbReference type="GO" id="GO:0036121">
    <property type="term" value="F:double-stranded DNA helicase activity"/>
    <property type="evidence" value="ECO:0007669"/>
    <property type="project" value="TreeGrafter"/>
</dbReference>
<dbReference type="GO" id="GO:0005759">
    <property type="term" value="C:mitochondrial matrix"/>
    <property type="evidence" value="ECO:0007669"/>
    <property type="project" value="TreeGrafter"/>
</dbReference>
<accession>A0A367YDC6</accession>
<dbReference type="OrthoDB" id="16911at2759"/>
<keyword evidence="3" id="KW-1185">Reference proteome</keyword>
<dbReference type="GO" id="GO:0070125">
    <property type="term" value="P:mitochondrial translational elongation"/>
    <property type="evidence" value="ECO:0007669"/>
    <property type="project" value="TreeGrafter"/>
</dbReference>
<keyword evidence="2" id="KW-0547">Nucleotide-binding</keyword>
<feature type="domain" description="Helicase C-terminal" evidence="1">
    <location>
        <begin position="250"/>
        <end position="403"/>
    </location>
</feature>
<name>A0A367YDC6_9ASCO</name>
<dbReference type="STRING" id="5486.A0A367YDC6"/>
<dbReference type="AlphaFoldDB" id="A0A367YDC6"/>
<dbReference type="GO" id="GO:0061749">
    <property type="term" value="F:forked DNA-dependent helicase activity"/>
    <property type="evidence" value="ECO:0007669"/>
    <property type="project" value="TreeGrafter"/>
</dbReference>
<dbReference type="GO" id="GO:0000403">
    <property type="term" value="F:Y-form DNA binding"/>
    <property type="evidence" value="ECO:0007669"/>
    <property type="project" value="TreeGrafter"/>
</dbReference>
<keyword evidence="2" id="KW-0067">ATP-binding</keyword>
<dbReference type="InterPro" id="IPR001650">
    <property type="entry name" value="Helicase_C-like"/>
</dbReference>
<dbReference type="Pfam" id="PF00271">
    <property type="entry name" value="Helicase_C"/>
    <property type="match status" value="1"/>
</dbReference>
<organism evidence="2 3">
    <name type="scientific">Candida viswanathii</name>
    <dbReference type="NCBI Taxonomy" id="5486"/>
    <lineage>
        <taxon>Eukaryota</taxon>
        <taxon>Fungi</taxon>
        <taxon>Dikarya</taxon>
        <taxon>Ascomycota</taxon>
        <taxon>Saccharomycotina</taxon>
        <taxon>Pichiomycetes</taxon>
        <taxon>Debaryomycetaceae</taxon>
        <taxon>Candida/Lodderomyces clade</taxon>
        <taxon>Candida</taxon>
    </lineage>
</organism>